<dbReference type="RefSeq" id="WP_191273736.1">
    <property type="nucleotide sequence ID" value="NZ_BNDS01000011.1"/>
</dbReference>
<dbReference type="EMBL" id="BNDS01000011">
    <property type="protein sequence ID" value="GHH99192.1"/>
    <property type="molecule type" value="Genomic_DNA"/>
</dbReference>
<evidence type="ECO:0000313" key="1">
    <source>
        <dbReference type="EMBL" id="GHH99192.1"/>
    </source>
</evidence>
<protein>
    <submittedName>
        <fullName evidence="1">Uncharacterized protein</fullName>
    </submittedName>
</protein>
<reference evidence="1 2" key="1">
    <citation type="journal article" date="2022" name="Int. J. Syst. Evol. Microbiol.">
        <title>Neobacillus kokaensis sp. nov., isolated from soil.</title>
        <authorList>
            <person name="Yuki K."/>
            <person name="Matsubara H."/>
            <person name="Yamaguchi S."/>
        </authorList>
    </citation>
    <scope>NUCLEOTIDE SEQUENCE [LARGE SCALE GENOMIC DNA]</scope>
    <source>
        <strain evidence="1 2">LOB 377</strain>
    </source>
</reference>
<proteinExistence type="predicted"/>
<gene>
    <name evidence="1" type="ORF">AM1BK_27350</name>
</gene>
<comment type="caution">
    <text evidence="1">The sequence shown here is derived from an EMBL/GenBank/DDBJ whole genome shotgun (WGS) entry which is preliminary data.</text>
</comment>
<organism evidence="1 2">
    <name type="scientific">Neobacillus kokaensis</name>
    <dbReference type="NCBI Taxonomy" id="2759023"/>
    <lineage>
        <taxon>Bacteria</taxon>
        <taxon>Bacillati</taxon>
        <taxon>Bacillota</taxon>
        <taxon>Bacilli</taxon>
        <taxon>Bacillales</taxon>
        <taxon>Bacillaceae</taxon>
        <taxon>Neobacillus</taxon>
    </lineage>
</organism>
<keyword evidence="2" id="KW-1185">Reference proteome</keyword>
<name>A0ABQ3N6P0_9BACI</name>
<sequence>MKDIKIITTKRNECKDGENGYKIIEWNVTDLTESLYAVVTPIKKQ</sequence>
<dbReference type="Proteomes" id="UP000637074">
    <property type="component" value="Unassembled WGS sequence"/>
</dbReference>
<accession>A0ABQ3N6P0</accession>
<evidence type="ECO:0000313" key="2">
    <source>
        <dbReference type="Proteomes" id="UP000637074"/>
    </source>
</evidence>